<proteinExistence type="predicted"/>
<evidence type="ECO:0000313" key="4">
    <source>
        <dbReference type="Proteomes" id="UP000530660"/>
    </source>
</evidence>
<dbReference type="AlphaFoldDB" id="A0A7J7ICV9"/>
<dbReference type="PANTHER" id="PTHR13097">
    <property type="entry name" value="TRANSCRIPTION INITIATION FACTOR IIE, ALPHA SUBUNIT"/>
    <property type="match status" value="1"/>
</dbReference>
<comment type="caution">
    <text evidence="3">The sequence shown here is derived from an EMBL/GenBank/DDBJ whole genome shotgun (WGS) entry which is preliminary data.</text>
</comment>
<dbReference type="OrthoDB" id="361102at2759"/>
<reference evidence="3 4" key="1">
    <citation type="journal article" date="2020" name="J. Phycol.">
        <title>Comparative genome analysis reveals Cyanidiococcus gen. nov., a new extremophilic red algal genus sister to Cyanidioschyzon (Cyanidioschyzonaceae, Rhodophyta).</title>
        <authorList>
            <person name="Liu S.-L."/>
            <person name="Chiang Y.-R."/>
            <person name="Yoon H.S."/>
            <person name="Fu H.-Y."/>
        </authorList>
    </citation>
    <scope>NUCLEOTIDE SEQUENCE [LARGE SCALE GENOMIC DNA]</scope>
    <source>
        <strain evidence="3 4">THAL066</strain>
    </source>
</reference>
<dbReference type="Pfam" id="PF02002">
    <property type="entry name" value="TFIIE_alpha"/>
    <property type="match status" value="1"/>
</dbReference>
<sequence>MTANGSAEASLERSRQTVHGKPRFAAVPREYERFIRLFARTFLPVRAVVVLDQLVRLRYCTELQLVPILRANPKHLRRLLWQLRDRGLVRSETRVYKKVFPARRPDAPPIVRYRRLFYWWIDYQNAVNVTLYKLHRMQAIVEQRLREAAAGTTDADDGSGSYVCDRCKRAYSALDIPSLLHKDSNELRCTQLIQRGVRCLGLVREVDRSEEISSLRQLRHALDVETRPLAEAASACLLTEAPKHPLDGMDEEQVGALIAAQHADRSSRSEAARTESERAAEYFVGPHELDIEVEVSGPAASAASVDTSKQAVVERAEASAPKAEQPAWFADSSSRLRGQVVEVTGSEDNHAIVARTMALANDAELDEYADIDFEEAAESESDPGWFDDLDREDSNKPDWSPASELDDADNALDEATGSSIEHRNVTDTFHPETNTGATVCLVAGEPIPLEAITAAHTERMSVAEYQRYYGLLQQQR</sequence>
<name>A0A7J7ICV9_9RHOD</name>
<dbReference type="InterPro" id="IPR002853">
    <property type="entry name" value="TFIIE_asu"/>
</dbReference>
<feature type="region of interest" description="Disordered" evidence="1">
    <location>
        <begin position="375"/>
        <end position="408"/>
    </location>
</feature>
<dbReference type="EMBL" id="VWRR01000017">
    <property type="protein sequence ID" value="KAF6000946.1"/>
    <property type="molecule type" value="Genomic_DNA"/>
</dbReference>
<dbReference type="GO" id="GO:0005673">
    <property type="term" value="C:transcription factor TFIIE complex"/>
    <property type="evidence" value="ECO:0007669"/>
    <property type="project" value="TreeGrafter"/>
</dbReference>
<feature type="compositionally biased region" description="Acidic residues" evidence="1">
    <location>
        <begin position="375"/>
        <end position="391"/>
    </location>
</feature>
<accession>A0A7J7ICV9</accession>
<dbReference type="Proteomes" id="UP000530660">
    <property type="component" value="Unassembled WGS sequence"/>
</dbReference>
<keyword evidence="4" id="KW-1185">Reference proteome</keyword>
<organism evidence="3 4">
    <name type="scientific">Cyanidiococcus yangmingshanensis</name>
    <dbReference type="NCBI Taxonomy" id="2690220"/>
    <lineage>
        <taxon>Eukaryota</taxon>
        <taxon>Rhodophyta</taxon>
        <taxon>Bangiophyceae</taxon>
        <taxon>Cyanidiales</taxon>
        <taxon>Cyanidiaceae</taxon>
        <taxon>Cyanidiococcus</taxon>
    </lineage>
</organism>
<evidence type="ECO:0000256" key="1">
    <source>
        <dbReference type="SAM" id="MobiDB-lite"/>
    </source>
</evidence>
<dbReference type="PANTHER" id="PTHR13097:SF7">
    <property type="entry name" value="GENERAL TRANSCRIPTION FACTOR IIE SUBUNIT 1"/>
    <property type="match status" value="1"/>
</dbReference>
<dbReference type="SMART" id="SM00531">
    <property type="entry name" value="TFIIE"/>
    <property type="match status" value="1"/>
</dbReference>
<gene>
    <name evidence="3" type="ORF">F1559_003354</name>
</gene>
<feature type="domain" description="Transcription initiation factor IIE subunit alpha N-terminal" evidence="2">
    <location>
        <begin position="45"/>
        <end position="217"/>
    </location>
</feature>
<evidence type="ECO:0000313" key="3">
    <source>
        <dbReference type="EMBL" id="KAF6000946.1"/>
    </source>
</evidence>
<protein>
    <recommendedName>
        <fullName evidence="2">Transcription initiation factor IIE subunit alpha N-terminal domain-containing protein</fullName>
    </recommendedName>
</protein>
<dbReference type="GO" id="GO:0006367">
    <property type="term" value="P:transcription initiation at RNA polymerase II promoter"/>
    <property type="evidence" value="ECO:0007669"/>
    <property type="project" value="InterPro"/>
</dbReference>
<dbReference type="InterPro" id="IPR024550">
    <property type="entry name" value="TFIIEa/SarR/Rpc3_HTH_dom"/>
</dbReference>
<dbReference type="InterPro" id="IPR039997">
    <property type="entry name" value="TFE"/>
</dbReference>
<evidence type="ECO:0000259" key="2">
    <source>
        <dbReference type="SMART" id="SM00531"/>
    </source>
</evidence>